<dbReference type="Pfam" id="PF00400">
    <property type="entry name" value="WD40"/>
    <property type="match status" value="1"/>
</dbReference>
<dbReference type="PANTHER" id="PTHR45589:SF1">
    <property type="entry name" value="WD REPEAT DOMAIN 62, ISOFORM G"/>
    <property type="match status" value="1"/>
</dbReference>
<protein>
    <submittedName>
        <fullName evidence="3">Uncharacterized protein</fullName>
    </submittedName>
</protein>
<evidence type="ECO:0000313" key="3">
    <source>
        <dbReference type="EMBL" id="PNW88559.1"/>
    </source>
</evidence>
<feature type="compositionally biased region" description="Low complexity" evidence="2">
    <location>
        <begin position="1725"/>
        <end position="1737"/>
    </location>
</feature>
<dbReference type="Proteomes" id="UP000006906">
    <property type="component" value="Chromosome 1"/>
</dbReference>
<feature type="compositionally biased region" description="Low complexity" evidence="2">
    <location>
        <begin position="8"/>
        <end position="22"/>
    </location>
</feature>
<keyword evidence="1" id="KW-0853">WD repeat</keyword>
<dbReference type="InterPro" id="IPR015943">
    <property type="entry name" value="WD40/YVTN_repeat-like_dom_sf"/>
</dbReference>
<dbReference type="PROSITE" id="PS50082">
    <property type="entry name" value="WD_REPEATS_2"/>
    <property type="match status" value="1"/>
</dbReference>
<feature type="compositionally biased region" description="Low complexity" evidence="2">
    <location>
        <begin position="1076"/>
        <end position="1101"/>
    </location>
</feature>
<feature type="compositionally biased region" description="Low complexity" evidence="2">
    <location>
        <begin position="1693"/>
        <end position="1715"/>
    </location>
</feature>
<gene>
    <name evidence="3" type="ORF">CHLRE_01g034600v5</name>
</gene>
<feature type="compositionally biased region" description="Low complexity" evidence="2">
    <location>
        <begin position="1316"/>
        <end position="1339"/>
    </location>
</feature>
<feature type="region of interest" description="Disordered" evidence="2">
    <location>
        <begin position="1308"/>
        <end position="1415"/>
    </location>
</feature>
<evidence type="ECO:0000256" key="1">
    <source>
        <dbReference type="PROSITE-ProRule" id="PRU00221"/>
    </source>
</evidence>
<dbReference type="STRING" id="3055.A0A2K3E6Y8"/>
<dbReference type="InParanoid" id="A0A2K3E6Y8"/>
<dbReference type="GeneID" id="5715443"/>
<name>A0A2K3E6Y8_CHLRE</name>
<dbReference type="SUPFAM" id="SSF51004">
    <property type="entry name" value="C-terminal (heme d1) domain of cytochrome cd1-nitrite reductase"/>
    <property type="match status" value="1"/>
</dbReference>
<feature type="region of interest" description="Disordered" evidence="2">
    <location>
        <begin position="1"/>
        <end position="22"/>
    </location>
</feature>
<evidence type="ECO:0000313" key="4">
    <source>
        <dbReference type="Proteomes" id="UP000006906"/>
    </source>
</evidence>
<dbReference type="OrthoDB" id="6154712at2759"/>
<feature type="compositionally biased region" description="Low complexity" evidence="2">
    <location>
        <begin position="1382"/>
        <end position="1405"/>
    </location>
</feature>
<proteinExistence type="predicted"/>
<feature type="compositionally biased region" description="Pro residues" evidence="2">
    <location>
        <begin position="579"/>
        <end position="592"/>
    </location>
</feature>
<feature type="region of interest" description="Disordered" evidence="2">
    <location>
        <begin position="1439"/>
        <end position="1467"/>
    </location>
</feature>
<dbReference type="EMBL" id="CM008962">
    <property type="protein sequence ID" value="PNW88559.1"/>
    <property type="molecule type" value="Genomic_DNA"/>
</dbReference>
<reference evidence="3 4" key="1">
    <citation type="journal article" date="2007" name="Science">
        <title>The Chlamydomonas genome reveals the evolution of key animal and plant functions.</title>
        <authorList>
            <person name="Merchant S.S."/>
            <person name="Prochnik S.E."/>
            <person name="Vallon O."/>
            <person name="Harris E.H."/>
            <person name="Karpowicz S.J."/>
            <person name="Witman G.B."/>
            <person name="Terry A."/>
            <person name="Salamov A."/>
            <person name="Fritz-Laylin L.K."/>
            <person name="Marechal-Drouard L."/>
            <person name="Marshall W.F."/>
            <person name="Qu L.H."/>
            <person name="Nelson D.R."/>
            <person name="Sanderfoot A.A."/>
            <person name="Spalding M.H."/>
            <person name="Kapitonov V.V."/>
            <person name="Ren Q."/>
            <person name="Ferris P."/>
            <person name="Lindquist E."/>
            <person name="Shapiro H."/>
            <person name="Lucas S.M."/>
            <person name="Grimwood J."/>
            <person name="Schmutz J."/>
            <person name="Cardol P."/>
            <person name="Cerutti H."/>
            <person name="Chanfreau G."/>
            <person name="Chen C.L."/>
            <person name="Cognat V."/>
            <person name="Croft M.T."/>
            <person name="Dent R."/>
            <person name="Dutcher S."/>
            <person name="Fernandez E."/>
            <person name="Fukuzawa H."/>
            <person name="Gonzalez-Ballester D."/>
            <person name="Gonzalez-Halphen D."/>
            <person name="Hallmann A."/>
            <person name="Hanikenne M."/>
            <person name="Hippler M."/>
            <person name="Inwood W."/>
            <person name="Jabbari K."/>
            <person name="Kalanon M."/>
            <person name="Kuras R."/>
            <person name="Lefebvre P.A."/>
            <person name="Lemaire S.D."/>
            <person name="Lobanov A.V."/>
            <person name="Lohr M."/>
            <person name="Manuell A."/>
            <person name="Meier I."/>
            <person name="Mets L."/>
            <person name="Mittag M."/>
            <person name="Mittelmeier T."/>
            <person name="Moroney J.V."/>
            <person name="Moseley J."/>
            <person name="Napoli C."/>
            <person name="Nedelcu A.M."/>
            <person name="Niyogi K."/>
            <person name="Novoselov S.V."/>
            <person name="Paulsen I.T."/>
            <person name="Pazour G."/>
            <person name="Purton S."/>
            <person name="Ral J.P."/>
            <person name="Riano-Pachon D.M."/>
            <person name="Riekhof W."/>
            <person name="Rymarquis L."/>
            <person name="Schroda M."/>
            <person name="Stern D."/>
            <person name="Umen J."/>
            <person name="Willows R."/>
            <person name="Wilson N."/>
            <person name="Zimmer S.L."/>
            <person name="Allmer J."/>
            <person name="Balk J."/>
            <person name="Bisova K."/>
            <person name="Chen C.J."/>
            <person name="Elias M."/>
            <person name="Gendler K."/>
            <person name="Hauser C."/>
            <person name="Lamb M.R."/>
            <person name="Ledford H."/>
            <person name="Long J.C."/>
            <person name="Minagawa J."/>
            <person name="Page M.D."/>
            <person name="Pan J."/>
            <person name="Pootakham W."/>
            <person name="Roje S."/>
            <person name="Rose A."/>
            <person name="Stahlberg E."/>
            <person name="Terauchi A.M."/>
            <person name="Yang P."/>
            <person name="Ball S."/>
            <person name="Bowler C."/>
            <person name="Dieckmann C.L."/>
            <person name="Gladyshev V.N."/>
            <person name="Green P."/>
            <person name="Jorgensen R."/>
            <person name="Mayfield S."/>
            <person name="Mueller-Roeber B."/>
            <person name="Rajamani S."/>
            <person name="Sayre R.T."/>
            <person name="Brokstein P."/>
            <person name="Dubchak I."/>
            <person name="Goodstein D."/>
            <person name="Hornick L."/>
            <person name="Huang Y.W."/>
            <person name="Jhaveri J."/>
            <person name="Luo Y."/>
            <person name="Martinez D."/>
            <person name="Ngau W.C."/>
            <person name="Otillar B."/>
            <person name="Poliakov A."/>
            <person name="Porter A."/>
            <person name="Szajkowski L."/>
            <person name="Werner G."/>
            <person name="Zhou K."/>
            <person name="Grigoriev I.V."/>
            <person name="Rokhsar D.S."/>
            <person name="Grossman A.R."/>
        </authorList>
    </citation>
    <scope>NUCLEOTIDE SEQUENCE [LARGE SCALE GENOMIC DNA]</scope>
    <source>
        <strain evidence="4">CC-503</strain>
    </source>
</reference>
<dbReference type="OMA" id="CTESKHE"/>
<feature type="region of interest" description="Disordered" evidence="2">
    <location>
        <begin position="559"/>
        <end position="592"/>
    </location>
</feature>
<feature type="compositionally biased region" description="Gly residues" evidence="2">
    <location>
        <begin position="918"/>
        <end position="934"/>
    </location>
</feature>
<dbReference type="SUPFAM" id="SSF50978">
    <property type="entry name" value="WD40 repeat-like"/>
    <property type="match status" value="1"/>
</dbReference>
<dbReference type="InterPro" id="IPR052779">
    <property type="entry name" value="WDR62"/>
</dbReference>
<keyword evidence="4" id="KW-1185">Reference proteome</keyword>
<dbReference type="InterPro" id="IPR011044">
    <property type="entry name" value="Quino_amine_DH_bsu"/>
</dbReference>
<dbReference type="InterPro" id="IPR036322">
    <property type="entry name" value="WD40_repeat_dom_sf"/>
</dbReference>
<dbReference type="RefSeq" id="XP_042928612.1">
    <property type="nucleotide sequence ID" value="XM_043058698.1"/>
</dbReference>
<feature type="repeat" description="WD" evidence="1">
    <location>
        <begin position="505"/>
        <end position="522"/>
    </location>
</feature>
<dbReference type="KEGG" id="cre:CHLRE_01g034600v5"/>
<evidence type="ECO:0000256" key="2">
    <source>
        <dbReference type="SAM" id="MobiDB-lite"/>
    </source>
</evidence>
<feature type="compositionally biased region" description="Low complexity" evidence="2">
    <location>
        <begin position="1520"/>
        <end position="1534"/>
    </location>
</feature>
<dbReference type="SUPFAM" id="SSF50969">
    <property type="entry name" value="YVTN repeat-like/Quinoprotein amine dehydrogenase"/>
    <property type="match status" value="1"/>
</dbReference>
<dbReference type="ExpressionAtlas" id="A0A2K3E6Y8">
    <property type="expression patterns" value="baseline"/>
</dbReference>
<organism evidence="3 4">
    <name type="scientific">Chlamydomonas reinhardtii</name>
    <name type="common">Chlamydomonas smithii</name>
    <dbReference type="NCBI Taxonomy" id="3055"/>
    <lineage>
        <taxon>Eukaryota</taxon>
        <taxon>Viridiplantae</taxon>
        <taxon>Chlorophyta</taxon>
        <taxon>core chlorophytes</taxon>
        <taxon>Chlorophyceae</taxon>
        <taxon>CS clade</taxon>
        <taxon>Chlamydomonadales</taxon>
        <taxon>Chlamydomonadaceae</taxon>
        <taxon>Chlamydomonas</taxon>
    </lineage>
</organism>
<feature type="region of interest" description="Disordered" evidence="2">
    <location>
        <begin position="1072"/>
        <end position="1134"/>
    </location>
</feature>
<dbReference type="InterPro" id="IPR001680">
    <property type="entry name" value="WD40_rpt"/>
</dbReference>
<dbReference type="Gramene" id="PNW88559">
    <property type="protein sequence ID" value="PNW88559"/>
    <property type="gene ID" value="CHLRE_01g034600v5"/>
</dbReference>
<sequence length="1816" mass="179364">MEVNHTKAGAVRRGAAPAAVQQPVATAAPTTSVESLSLERVYGVGSCAPQPSTAVNGTAAGSPLSATAALAHHPIVPGLLAYSAGANVVLYDCHAKQQTSFFSSKPTSGGSSRRGLAAGAATAGAAAGGRPFACLAFSRDGVYLAAGERGGNSPELVVWEVSSGRCLTALRGHRHGVGSVEFSTDGRLLLSSGEGYDSQLCVWDWKAGVLLAKQHTQAELLQASFVSEEPAGGGSGGGATITTVGKAGHFKLWTLALPAGRAVTAATLTPRPVNLKEYRGSTCVAVRPSAAAPGAVAAAGAGPVYVLTQPGALLTLRPSTRTIEKSVSLQVPAAFALAVSASLVACASSAGVVRLFAARTLAFKGNLPRPTSRTAGTAAAAAACGAAGAAGAGPATSASAGALFPDAVSLSFDATGERLTVLYSDRSVVVWDVRNPGKVVRHRSVLSHAGIVWGAALVPSWQAALLGQQAAPGAIGFAPMPGPHAGGAGAGAGACAGEGAGASPSSVLVTCGTDGSVRLWNVCLDNSASTAGPLGLPAELAGAAKITRTLRAIIYATPPDAAPPAHPGRRGGAALDAPLPGPGVAPSPASPPPVSLRCVRVSPCGRHLAVGDSRGNLRVYSLASLELLLLKEAHESEVLTLDYSPPSLDGTCYLASGSRDCLIHVFDMARGYELVGTCDAHGGAVTAARFAAGPGGRLALMSCSADKSVVFRHVQLDATGVSFAPYRTERLSRGVLYDMAVDPAGGRAVVVGQDGQLRLFDVATGRAIRNFSGDPNCGEAVSVALDPSGRLAVCGCADGAVALYDLEAGQLAGRGAPAHGDVCTAAVLLEDYRGLVTVGGDGCALLWRLTPKLAQRMQAAAVHCQKQLEQQAAQQAAMVRKQQQQALQAAAEPGVVHATPAAAPRRRAWGMGDAAGAAGAGGEAHGAGGGGGGEPRQVHVDVSATILRVREGKPLLSVDRLPRWAQQAFRQDGAVEEDGPATARAAGAAGAAPAGAAAPAAMPAGKWALRMAPPAAEPPPQLAQAATSSAAALAAGLAGRTWAAEVEEDDEMMCCDPLDEEDAGLLLGVGQEEQEAAPAPAAAEAEALEEAQASASPSRASSPREELPEEPESACASNNPGGGGAAAAAAAGENAGDGVRRDLFREHFDSLGMDQASATKQDPRRQSLSFMYRQARATTAAVAAAPVPAPAAPSAAPAPRAPAPAAPAPAAAPAAAAAAEAKAGGDGGASTPYLARVPLPAAITTTRGNTAALAGGPAGGVEEADGGITSAAWTPERAMLPLTSPVLAKTDKQLAELELLRQRVLASALRSRPKQPATAATTTGTAAAVTPASATAAPEAAPPPAANAAPAVPAQPAPLPRSPEGGMSSAITFAQPPPPLTAGQPAAAAVSQPATAPALAPRTAPELQPTTPGFSSLTAATPMLAAAAAAAALQAPVQVGAQTAQPPPATPMPSRSDAGGGGDGAAANMHMYGNPMFGMTPGTPVAGLAVAHTTGTAEAVAVAAPAPVPVAAPAEAPAASGAAAPPAATTTAPGSAGGSSQRRVPRVALPAIKSKAASSSPSRAATPGEAEVEAALGAAEGDATVAVVVAGVGVAATAAAQAEALQSQAQLQPQTGAETSPEAGVPAEFTDALSAMQAALAGFTAAFRRLQLATGAASVGPAGTAAAAQFHAASRAAAAELSALHLTPHAVSAPAATTQPHPQIQPQQPAATLPAVEECSSPRLPQQQPHAPAAPASSASVSASAMAVGSSQVAVEVGSLVESLVEEKLQARMREELARVEQLVTARLMAAMQSQQGLQGLQGQAAVAAGVQAAAR</sequence>
<feature type="region of interest" description="Disordered" evidence="2">
    <location>
        <begin position="914"/>
        <end position="935"/>
    </location>
</feature>
<dbReference type="Gene3D" id="2.130.10.10">
    <property type="entry name" value="YVTN repeat-like/Quinoprotein amine dehydrogenase"/>
    <property type="match status" value="4"/>
</dbReference>
<feature type="region of interest" description="Disordered" evidence="2">
    <location>
        <begin position="1520"/>
        <end position="1544"/>
    </location>
</feature>
<dbReference type="PANTHER" id="PTHR45589">
    <property type="entry name" value="WD REPEAT DOMAIN 62, ISOFORM G"/>
    <property type="match status" value="1"/>
</dbReference>
<dbReference type="SMART" id="SM00320">
    <property type="entry name" value="WD40"/>
    <property type="match status" value="10"/>
</dbReference>
<feature type="region of interest" description="Disordered" evidence="2">
    <location>
        <begin position="1693"/>
        <end position="1737"/>
    </location>
</feature>
<accession>A0A2K3E6Y8</accession>
<dbReference type="InterPro" id="IPR011048">
    <property type="entry name" value="Haem_d1_sf"/>
</dbReference>